<dbReference type="InterPro" id="IPR003680">
    <property type="entry name" value="Flavodoxin_fold"/>
</dbReference>
<dbReference type="Proteomes" id="UP000586093">
    <property type="component" value="Unassembled WGS sequence"/>
</dbReference>
<dbReference type="SUPFAM" id="SSF52218">
    <property type="entry name" value="Flavoproteins"/>
    <property type="match status" value="1"/>
</dbReference>
<feature type="domain" description="Flavodoxin-like fold" evidence="3">
    <location>
        <begin position="1"/>
        <end position="208"/>
    </location>
</feature>
<evidence type="ECO:0000259" key="3">
    <source>
        <dbReference type="Pfam" id="PF02525"/>
    </source>
</evidence>
<dbReference type="Gene3D" id="3.40.50.360">
    <property type="match status" value="1"/>
</dbReference>
<name>A0A839HUH8_9BURK</name>
<dbReference type="GO" id="GO:0005829">
    <property type="term" value="C:cytosol"/>
    <property type="evidence" value="ECO:0007669"/>
    <property type="project" value="TreeGrafter"/>
</dbReference>
<keyword evidence="5" id="KW-1185">Reference proteome</keyword>
<dbReference type="EMBL" id="JACIVI010000007">
    <property type="protein sequence ID" value="MBB1163221.1"/>
    <property type="molecule type" value="Genomic_DNA"/>
</dbReference>
<dbReference type="Pfam" id="PF02525">
    <property type="entry name" value="Flavodoxin_2"/>
    <property type="match status" value="1"/>
</dbReference>
<dbReference type="InterPro" id="IPR029039">
    <property type="entry name" value="Flavoprotein-like_sf"/>
</dbReference>
<dbReference type="AlphaFoldDB" id="A0A839HUH8"/>
<dbReference type="RefSeq" id="WP_182665935.1">
    <property type="nucleotide sequence ID" value="NZ_JACIVI010000007.1"/>
</dbReference>
<comment type="similarity">
    <text evidence="1">Belongs to the NAD(P)H dehydrogenase (quinone) family.</text>
</comment>
<evidence type="ECO:0000256" key="1">
    <source>
        <dbReference type="ARBA" id="ARBA00006252"/>
    </source>
</evidence>
<dbReference type="PANTHER" id="PTHR10204:SF34">
    <property type="entry name" value="NAD(P)H DEHYDROGENASE [QUINONE] 1 ISOFORM 1"/>
    <property type="match status" value="1"/>
</dbReference>
<reference evidence="4 5" key="1">
    <citation type="submission" date="2020-08" db="EMBL/GenBank/DDBJ databases">
        <title>Aquariorum lacteus gen. nov., sp. nov., a new member of the family Comamonadaceae, isolated from freshwater aquarium.</title>
        <authorList>
            <person name="Chun S.-J."/>
        </authorList>
    </citation>
    <scope>NUCLEOTIDE SEQUENCE [LARGE SCALE GENOMIC DNA]</scope>
    <source>
        <strain evidence="4 5">SJAQ100</strain>
    </source>
</reference>
<organism evidence="4 5">
    <name type="scientific">Aquariibacter albus</name>
    <dbReference type="NCBI Taxonomy" id="2759899"/>
    <lineage>
        <taxon>Bacteria</taxon>
        <taxon>Pseudomonadati</taxon>
        <taxon>Pseudomonadota</taxon>
        <taxon>Betaproteobacteria</taxon>
        <taxon>Burkholderiales</taxon>
        <taxon>Sphaerotilaceae</taxon>
        <taxon>Aquariibacter</taxon>
    </lineage>
</organism>
<proteinExistence type="inferred from homology"/>
<dbReference type="GO" id="GO:0003955">
    <property type="term" value="F:NAD(P)H dehydrogenase (quinone) activity"/>
    <property type="evidence" value="ECO:0007669"/>
    <property type="project" value="TreeGrafter"/>
</dbReference>
<accession>A0A839HUH8</accession>
<sequence length="234" mass="26106">MNVFIVHAHPEPKSFCSALCWSATEILRAQGHEVLVSDLHADGFKPVADAADFGTRQNPDYLVYALEQRQAYAQGSLAPDIQAEIGKLLWCDLLILNFPLYWFAPPALLKGWIDRVLISGLAYGGKRFYDQGGLAGKRAMLSLTLGGQAHLFDGPESVHGPLEDMLRPLQRGTLAYTGLAVLPPFVAWHVPYLSPAAREQLLQDHRHHLLSLDRRSPLKLAPRLADFDERLRPR</sequence>
<evidence type="ECO:0000256" key="2">
    <source>
        <dbReference type="ARBA" id="ARBA00023002"/>
    </source>
</evidence>
<gene>
    <name evidence="4" type="ORF">H4F90_14705</name>
</gene>
<evidence type="ECO:0000313" key="5">
    <source>
        <dbReference type="Proteomes" id="UP000586093"/>
    </source>
</evidence>
<evidence type="ECO:0000313" key="4">
    <source>
        <dbReference type="EMBL" id="MBB1163221.1"/>
    </source>
</evidence>
<dbReference type="PANTHER" id="PTHR10204">
    <property type="entry name" value="NAD P H OXIDOREDUCTASE-RELATED"/>
    <property type="match status" value="1"/>
</dbReference>
<dbReference type="InterPro" id="IPR051545">
    <property type="entry name" value="NAD(P)H_dehydrogenase_qn"/>
</dbReference>
<comment type="caution">
    <text evidence="4">The sequence shown here is derived from an EMBL/GenBank/DDBJ whole genome shotgun (WGS) entry which is preliminary data.</text>
</comment>
<keyword evidence="2" id="KW-0560">Oxidoreductase</keyword>
<protein>
    <submittedName>
        <fullName evidence="4">NAD(P)H-dependent oxidoreductase</fullName>
    </submittedName>
</protein>